<dbReference type="Gene3D" id="3.40.50.2300">
    <property type="match status" value="1"/>
</dbReference>
<evidence type="ECO:0000313" key="8">
    <source>
        <dbReference type="EMBL" id="MFB3801684.1"/>
    </source>
</evidence>
<evidence type="ECO:0000256" key="2">
    <source>
        <dbReference type="ARBA" id="ARBA00012438"/>
    </source>
</evidence>
<dbReference type="PROSITE" id="PS50112">
    <property type="entry name" value="PAS"/>
    <property type="match status" value="1"/>
</dbReference>
<protein>
    <recommendedName>
        <fullName evidence="2">histidine kinase</fullName>
        <ecNumber evidence="2">2.7.13.3</ecNumber>
    </recommendedName>
</protein>
<dbReference type="EC" id="2.7.13.3" evidence="2"/>
<dbReference type="PROSITE" id="PS50110">
    <property type="entry name" value="RESPONSE_REGULATORY"/>
    <property type="match status" value="1"/>
</dbReference>
<evidence type="ECO:0000256" key="4">
    <source>
        <dbReference type="PROSITE-ProRule" id="PRU00169"/>
    </source>
</evidence>
<dbReference type="SMART" id="SM00448">
    <property type="entry name" value="REC"/>
    <property type="match status" value="1"/>
</dbReference>
<evidence type="ECO:0000259" key="5">
    <source>
        <dbReference type="PROSITE" id="PS50109"/>
    </source>
</evidence>
<dbReference type="Pfam" id="PF00072">
    <property type="entry name" value="Response_reg"/>
    <property type="match status" value="1"/>
</dbReference>
<evidence type="ECO:0000313" key="9">
    <source>
        <dbReference type="Proteomes" id="UP001577047"/>
    </source>
</evidence>
<dbReference type="InterPro" id="IPR005467">
    <property type="entry name" value="His_kinase_dom"/>
</dbReference>
<evidence type="ECO:0000256" key="3">
    <source>
        <dbReference type="ARBA" id="ARBA00022553"/>
    </source>
</evidence>
<dbReference type="Pfam" id="PF08447">
    <property type="entry name" value="PAS_3"/>
    <property type="match status" value="1"/>
</dbReference>
<organism evidence="8 9">
    <name type="scientific">Pseudomonas boreofloridensis</name>
    <dbReference type="NCBI Taxonomy" id="3064348"/>
    <lineage>
        <taxon>Bacteria</taxon>
        <taxon>Pseudomonadati</taxon>
        <taxon>Pseudomonadota</taxon>
        <taxon>Gammaproteobacteria</taxon>
        <taxon>Pseudomonadales</taxon>
        <taxon>Pseudomonadaceae</taxon>
        <taxon>Pseudomonas</taxon>
    </lineage>
</organism>
<dbReference type="InterPro" id="IPR036097">
    <property type="entry name" value="HisK_dim/P_sf"/>
</dbReference>
<dbReference type="PANTHER" id="PTHR43065">
    <property type="entry name" value="SENSOR HISTIDINE KINASE"/>
    <property type="match status" value="1"/>
</dbReference>
<dbReference type="PROSITE" id="PS50109">
    <property type="entry name" value="HIS_KIN"/>
    <property type="match status" value="1"/>
</dbReference>
<dbReference type="EMBL" id="JBHFXX010000012">
    <property type="protein sequence ID" value="MFB3801684.1"/>
    <property type="molecule type" value="Genomic_DNA"/>
</dbReference>
<dbReference type="Pfam" id="PF02518">
    <property type="entry name" value="HATPase_c"/>
    <property type="match status" value="1"/>
</dbReference>
<gene>
    <name evidence="8" type="ORF">ACE1YR_14810</name>
</gene>
<proteinExistence type="predicted"/>
<dbReference type="PANTHER" id="PTHR43065:SF42">
    <property type="entry name" value="TWO-COMPONENT SENSOR PPRA"/>
    <property type="match status" value="1"/>
</dbReference>
<dbReference type="InterPro" id="IPR011006">
    <property type="entry name" value="CheY-like_superfamily"/>
</dbReference>
<dbReference type="InterPro" id="IPR003594">
    <property type="entry name" value="HATPase_dom"/>
</dbReference>
<dbReference type="InterPro" id="IPR035965">
    <property type="entry name" value="PAS-like_dom_sf"/>
</dbReference>
<evidence type="ECO:0000259" key="6">
    <source>
        <dbReference type="PROSITE" id="PS50110"/>
    </source>
</evidence>
<dbReference type="Proteomes" id="UP001577047">
    <property type="component" value="Unassembled WGS sequence"/>
</dbReference>
<dbReference type="SUPFAM" id="SSF55874">
    <property type="entry name" value="ATPase domain of HSP90 chaperone/DNA topoisomerase II/histidine kinase"/>
    <property type="match status" value="1"/>
</dbReference>
<dbReference type="Pfam" id="PF00512">
    <property type="entry name" value="HisKA"/>
    <property type="match status" value="1"/>
</dbReference>
<dbReference type="SMART" id="SM00387">
    <property type="entry name" value="HATPase_c"/>
    <property type="match status" value="1"/>
</dbReference>
<dbReference type="SUPFAM" id="SSF47384">
    <property type="entry name" value="Homodimeric domain of signal transducing histidine kinase"/>
    <property type="match status" value="1"/>
</dbReference>
<dbReference type="Gene3D" id="1.10.287.130">
    <property type="match status" value="1"/>
</dbReference>
<dbReference type="PRINTS" id="PR00344">
    <property type="entry name" value="BCTRLSENSOR"/>
</dbReference>
<dbReference type="CDD" id="cd00082">
    <property type="entry name" value="HisKA"/>
    <property type="match status" value="1"/>
</dbReference>
<dbReference type="SUPFAM" id="SSF55785">
    <property type="entry name" value="PYP-like sensor domain (PAS domain)"/>
    <property type="match status" value="1"/>
</dbReference>
<keyword evidence="8" id="KW-0067">ATP-binding</keyword>
<dbReference type="InterPro" id="IPR001789">
    <property type="entry name" value="Sig_transdc_resp-reg_receiver"/>
</dbReference>
<feature type="domain" description="Histidine kinase" evidence="5">
    <location>
        <begin position="316"/>
        <end position="540"/>
    </location>
</feature>
<feature type="modified residue" description="4-aspartylphosphate" evidence="4">
    <location>
        <position position="612"/>
    </location>
</feature>
<dbReference type="Gene3D" id="3.30.450.20">
    <property type="entry name" value="PAS domain"/>
    <property type="match status" value="2"/>
</dbReference>
<reference evidence="8 9" key="1">
    <citation type="submission" date="2024-09" db="EMBL/GenBank/DDBJ databases">
        <authorList>
            <person name="Fullem K."/>
        </authorList>
    </citation>
    <scope>NUCLEOTIDE SEQUENCE [LARGE SCALE GENOMIC DNA]</scope>
    <source>
        <strain evidence="9">K1(2024)</strain>
    </source>
</reference>
<dbReference type="InterPro" id="IPR000014">
    <property type="entry name" value="PAS"/>
</dbReference>
<dbReference type="CDD" id="cd00130">
    <property type="entry name" value="PAS"/>
    <property type="match status" value="1"/>
</dbReference>
<dbReference type="NCBIfam" id="TIGR00229">
    <property type="entry name" value="sensory_box"/>
    <property type="match status" value="1"/>
</dbReference>
<feature type="domain" description="Response regulatory" evidence="6">
    <location>
        <begin position="562"/>
        <end position="678"/>
    </location>
</feature>
<evidence type="ECO:0000256" key="1">
    <source>
        <dbReference type="ARBA" id="ARBA00000085"/>
    </source>
</evidence>
<keyword evidence="3 4" id="KW-0597">Phosphoprotein</keyword>
<dbReference type="Gene3D" id="3.30.565.10">
    <property type="entry name" value="Histidine kinase-like ATPase, C-terminal domain"/>
    <property type="match status" value="1"/>
</dbReference>
<dbReference type="InterPro" id="IPR004358">
    <property type="entry name" value="Sig_transdc_His_kin-like_C"/>
</dbReference>
<dbReference type="InterPro" id="IPR013655">
    <property type="entry name" value="PAS_fold_3"/>
</dbReference>
<dbReference type="GO" id="GO:0005524">
    <property type="term" value="F:ATP binding"/>
    <property type="evidence" value="ECO:0007669"/>
    <property type="project" value="UniProtKB-KW"/>
</dbReference>
<keyword evidence="9" id="KW-1185">Reference proteome</keyword>
<keyword evidence="8" id="KW-0547">Nucleotide-binding</keyword>
<comment type="caution">
    <text evidence="8">The sequence shown here is derived from an EMBL/GenBank/DDBJ whole genome shotgun (WGS) entry which is preliminary data.</text>
</comment>
<accession>A0ABV4ZAM7</accession>
<comment type="catalytic activity">
    <reaction evidence="1">
        <text>ATP + protein L-histidine = ADP + protein N-phospho-L-histidine.</text>
        <dbReference type="EC" id="2.7.13.3"/>
    </reaction>
</comment>
<dbReference type="SMART" id="SM00388">
    <property type="entry name" value="HisKA"/>
    <property type="match status" value="1"/>
</dbReference>
<name>A0ABV4ZAM7_9PSED</name>
<dbReference type="InterPro" id="IPR036890">
    <property type="entry name" value="HATPase_C_sf"/>
</dbReference>
<evidence type="ECO:0000259" key="7">
    <source>
        <dbReference type="PROSITE" id="PS50112"/>
    </source>
</evidence>
<dbReference type="InterPro" id="IPR003661">
    <property type="entry name" value="HisK_dim/P_dom"/>
</dbReference>
<feature type="domain" description="PAS" evidence="7">
    <location>
        <begin position="192"/>
        <end position="249"/>
    </location>
</feature>
<sequence length="680" mass="75153">MGATQVIHLAAASCSAQMAGEHITRFDWGPTPLGALTQWPPSLRVAVDIMLLSPFPCALVWGRALTLIPNRSYTALLPGVKQSLGMRFDLLWHEEWPRIGPWVFQALEGRANFIDAPIQLNSHEHDGPAWFAFGYAPLRDEQGAVAGLLHTAIDNTASMEQVRQWREQAQGFEHQVGQYLPSSDHLWRMARDAMVVVSRELTLLAANEAWQRVLGWDVQGMDTVALVDLVHPGDRAEVRLAITDLLQGKAVHEVESRLKHRDGHYCWMCWSARSQGDVLVAVGRDITQERSSIVREAEGLLRDNQRMEIVGQLAGGMAHEMNNLLAGVGGSLELLQRRMGQGRMERIDEYVHVARDSVQRAMALTHRLLAFARSQPLQPRPVNVNTLLLELKPLVHQALGPDFDVHWQLDVAPWPIRVDCAQLEIAMLHLCSNARDAAAEQGVLTVRTSNERLPARTLHGESIPAGDYVAILVEDGGTGMPAEILSRAFEPFFTTKPKGRGSGLGLAMVYGFVHQSGGHVWIESSPSDGTVVTLLFARYPGDLPASDSDIRACERKRGNGERILLVDDQLNLRALMREVLVDNGFEVHEAGDAVQALACYEQDGPYDLVITDIGLPGGMSGRQVGKAIRQTRATQKMLFITGYTEQPLERSLLGKPGTALMLKPFSLENLVGKVYQMLDE</sequence>
<dbReference type="SUPFAM" id="SSF52172">
    <property type="entry name" value="CheY-like"/>
    <property type="match status" value="1"/>
</dbReference>